<keyword evidence="3" id="KW-1003">Cell membrane</keyword>
<keyword evidence="4" id="KW-0472">Membrane</keyword>
<accession>A0ABQ4N457</accession>
<comment type="caution">
    <text evidence="7">The sequence shown here is derived from an EMBL/GenBank/DDBJ whole genome shotgun (WGS) entry which is preliminary data.</text>
</comment>
<feature type="signal peptide" evidence="5">
    <location>
        <begin position="1"/>
        <end position="28"/>
    </location>
</feature>
<reference evidence="7 8" key="1">
    <citation type="submission" date="2021-04" db="EMBL/GenBank/DDBJ databases">
        <title>Draft genome sequence of Paenibacillus cisolokensis, LC2-13A.</title>
        <authorList>
            <person name="Uke A."/>
            <person name="Chhe C."/>
            <person name="Baramee S."/>
            <person name="Kosugi A."/>
        </authorList>
    </citation>
    <scope>NUCLEOTIDE SEQUENCE [LARGE SCALE GENOMIC DNA]</scope>
    <source>
        <strain evidence="7 8">LC2-13A</strain>
    </source>
</reference>
<dbReference type="PANTHER" id="PTHR47737:SF1">
    <property type="entry name" value="GLYCINE BETAINE_PROLINE BETAINE TRANSPORT SYSTEM PERMEASE PROTEIN PROW"/>
    <property type="match status" value="1"/>
</dbReference>
<keyword evidence="5" id="KW-0732">Signal</keyword>
<organism evidence="7 8">
    <name type="scientific">Paenibacillus cisolokensis</name>
    <dbReference type="NCBI Taxonomy" id="1658519"/>
    <lineage>
        <taxon>Bacteria</taxon>
        <taxon>Bacillati</taxon>
        <taxon>Bacillota</taxon>
        <taxon>Bacilli</taxon>
        <taxon>Bacillales</taxon>
        <taxon>Paenibacillaceae</taxon>
        <taxon>Paenibacillus</taxon>
    </lineage>
</organism>
<dbReference type="SUPFAM" id="SSF53850">
    <property type="entry name" value="Periplasmic binding protein-like II"/>
    <property type="match status" value="1"/>
</dbReference>
<dbReference type="Pfam" id="PF04069">
    <property type="entry name" value="OpuAC"/>
    <property type="match status" value="1"/>
</dbReference>
<dbReference type="Proteomes" id="UP000680304">
    <property type="component" value="Unassembled WGS sequence"/>
</dbReference>
<dbReference type="PROSITE" id="PS51257">
    <property type="entry name" value="PROKAR_LIPOPROTEIN"/>
    <property type="match status" value="1"/>
</dbReference>
<sequence>MKKQRKSVGRKRWLATLALAVFGAAAIAGCSSSGGAQSKTLKLAYVAWDSEIASTNVVKEVLESKLGYTVEMMQVDAGPMWTGIADGSADAMVAGWLPTTHQSYLEQYGDRVDDLGPNLNGTKTGLVVPSYMDISSIEDLKDPEVAKSLGGKIIGIEPGAGIMMSTDKALDEYGLRDHLSLLESSSAAMAQELTKAYEEQRPIVVTGWTPHWKFAKMDLKYLEDPKKVYGGDEQIHTIVRQGLKDDHPDAYELLDRFEWTPDDMAEVMVKIQEGQSPEEAAKEWVAANEDLVNQWTEGLTAE</sequence>
<dbReference type="PANTHER" id="PTHR47737">
    <property type="entry name" value="GLYCINE BETAINE/PROLINE BETAINE TRANSPORT SYSTEM PERMEASE PROTEIN PROW"/>
    <property type="match status" value="1"/>
</dbReference>
<dbReference type="EMBL" id="BOVJ01000049">
    <property type="protein sequence ID" value="GIQ62952.1"/>
    <property type="molecule type" value="Genomic_DNA"/>
</dbReference>
<evidence type="ECO:0000256" key="1">
    <source>
        <dbReference type="ARBA" id="ARBA00004236"/>
    </source>
</evidence>
<evidence type="ECO:0000256" key="2">
    <source>
        <dbReference type="ARBA" id="ARBA00022448"/>
    </source>
</evidence>
<dbReference type="CDD" id="cd13639">
    <property type="entry name" value="PBP2_OpuAC_like"/>
    <property type="match status" value="1"/>
</dbReference>
<feature type="chain" id="PRO_5046892715" description="ABC-type glycine betaine transport system substrate-binding domain-containing protein" evidence="5">
    <location>
        <begin position="29"/>
        <end position="302"/>
    </location>
</feature>
<evidence type="ECO:0000259" key="6">
    <source>
        <dbReference type="Pfam" id="PF04069"/>
    </source>
</evidence>
<feature type="domain" description="ABC-type glycine betaine transport system substrate-binding" evidence="6">
    <location>
        <begin position="39"/>
        <end position="286"/>
    </location>
</feature>
<dbReference type="Gene3D" id="3.10.105.10">
    <property type="entry name" value="Dipeptide-binding Protein, Domain 3"/>
    <property type="match status" value="2"/>
</dbReference>
<dbReference type="Gene3D" id="3.40.190.100">
    <property type="entry name" value="Glycine betaine-binding periplasmic protein, domain 2"/>
    <property type="match status" value="1"/>
</dbReference>
<evidence type="ECO:0000313" key="7">
    <source>
        <dbReference type="EMBL" id="GIQ62952.1"/>
    </source>
</evidence>
<protein>
    <recommendedName>
        <fullName evidence="6">ABC-type glycine betaine transport system substrate-binding domain-containing protein</fullName>
    </recommendedName>
</protein>
<evidence type="ECO:0000256" key="5">
    <source>
        <dbReference type="SAM" id="SignalP"/>
    </source>
</evidence>
<evidence type="ECO:0000313" key="8">
    <source>
        <dbReference type="Proteomes" id="UP000680304"/>
    </source>
</evidence>
<evidence type="ECO:0000256" key="4">
    <source>
        <dbReference type="ARBA" id="ARBA00023136"/>
    </source>
</evidence>
<proteinExistence type="predicted"/>
<name>A0ABQ4N457_9BACL</name>
<evidence type="ECO:0000256" key="3">
    <source>
        <dbReference type="ARBA" id="ARBA00022475"/>
    </source>
</evidence>
<keyword evidence="2" id="KW-0813">Transport</keyword>
<gene>
    <name evidence="7" type="ORF">PACILC2_15200</name>
</gene>
<dbReference type="InterPro" id="IPR007210">
    <property type="entry name" value="ABC_Gly_betaine_transp_sub-bd"/>
</dbReference>
<dbReference type="RefSeq" id="WP_062490961.1">
    <property type="nucleotide sequence ID" value="NZ_BOVJ01000049.1"/>
</dbReference>
<keyword evidence="8" id="KW-1185">Reference proteome</keyword>
<comment type="subcellular location">
    <subcellularLocation>
        <location evidence="1">Cell membrane</location>
    </subcellularLocation>
</comment>